<organism evidence="8 9">
    <name type="scientific">Spinactinospora alkalitolerans</name>
    <dbReference type="NCBI Taxonomy" id="687207"/>
    <lineage>
        <taxon>Bacteria</taxon>
        <taxon>Bacillati</taxon>
        <taxon>Actinomycetota</taxon>
        <taxon>Actinomycetes</taxon>
        <taxon>Streptosporangiales</taxon>
        <taxon>Nocardiopsidaceae</taxon>
        <taxon>Spinactinospora</taxon>
    </lineage>
</organism>
<dbReference type="Proteomes" id="UP000589036">
    <property type="component" value="Unassembled WGS sequence"/>
</dbReference>
<reference evidence="8 9" key="1">
    <citation type="submission" date="2020-07" db="EMBL/GenBank/DDBJ databases">
        <title>Sequencing the genomes of 1000 actinobacteria strains.</title>
        <authorList>
            <person name="Klenk H.-P."/>
        </authorList>
    </citation>
    <scope>NUCLEOTIDE SEQUENCE [LARGE SCALE GENOMIC DNA]</scope>
    <source>
        <strain evidence="8 9">CXB654</strain>
    </source>
</reference>
<keyword evidence="3 6" id="KW-1133">Transmembrane helix</keyword>
<dbReference type="PANTHER" id="PTHR43229:SF6">
    <property type="entry name" value="ABC-TYPE MULTIDRUG TRANSPORT SYSTEM, PERMEASE COMPONENT"/>
    <property type="match status" value="1"/>
</dbReference>
<sequence length="284" mass="30241">MNPTLFGARAGFARGWTEFRQTLTSPQDLASYLLNSVIFVVVLLFLRGDTVEGTSISVATTAMPGVLAMLLVFGGVLSLAQLLTTEREDGTLLRAKAMPNGTVGYLVGKIVTVSLMSVASVVIVLVPSLFLFDGLAVNGVTGALTLVWVAVLGLLATLPVGAVIGSLFTSPRTSVMVTMFPLMAMIVGSGIFFPMTVLPEWAQWIAQVFPLYWLGLGMRSAFLPDAALAVEIGESWRHLETAGVLGAWAVVGLVVAPIVLRRMARRESGASMAERRQKAMQRVG</sequence>
<dbReference type="GO" id="GO:0046677">
    <property type="term" value="P:response to antibiotic"/>
    <property type="evidence" value="ECO:0007669"/>
    <property type="project" value="UniProtKB-KW"/>
</dbReference>
<dbReference type="EMBL" id="JACCCC010000001">
    <property type="protein sequence ID" value="NYE44969.1"/>
    <property type="molecule type" value="Genomic_DNA"/>
</dbReference>
<keyword evidence="2 6" id="KW-0812">Transmembrane</keyword>
<comment type="subcellular location">
    <subcellularLocation>
        <location evidence="1">Membrane</location>
        <topology evidence="1">Multi-pass membrane protein</topology>
    </subcellularLocation>
</comment>
<gene>
    <name evidence="8" type="ORF">HDA32_000089</name>
</gene>
<dbReference type="PANTHER" id="PTHR43229">
    <property type="entry name" value="NODULATION PROTEIN J"/>
    <property type="match status" value="1"/>
</dbReference>
<dbReference type="PROSITE" id="PS51012">
    <property type="entry name" value="ABC_TM2"/>
    <property type="match status" value="1"/>
</dbReference>
<proteinExistence type="predicted"/>
<dbReference type="InterPro" id="IPR051784">
    <property type="entry name" value="Nod_factor_ABC_transporter"/>
</dbReference>
<feature type="transmembrane region" description="Helical" evidence="6">
    <location>
        <begin position="242"/>
        <end position="260"/>
    </location>
</feature>
<dbReference type="RefSeq" id="WP_179641274.1">
    <property type="nucleotide sequence ID" value="NZ_BAAAYY010000005.1"/>
</dbReference>
<evidence type="ECO:0000256" key="6">
    <source>
        <dbReference type="SAM" id="Phobius"/>
    </source>
</evidence>
<keyword evidence="4 6" id="KW-0472">Membrane</keyword>
<feature type="transmembrane region" description="Helical" evidence="6">
    <location>
        <begin position="103"/>
        <end position="132"/>
    </location>
</feature>
<evidence type="ECO:0000313" key="9">
    <source>
        <dbReference type="Proteomes" id="UP000589036"/>
    </source>
</evidence>
<comment type="caution">
    <text evidence="8">The sequence shown here is derived from an EMBL/GenBank/DDBJ whole genome shotgun (WGS) entry which is preliminary data.</text>
</comment>
<protein>
    <submittedName>
        <fullName evidence="8">ABC-2 type transport system permease protein</fullName>
    </submittedName>
</protein>
<evidence type="ECO:0000256" key="4">
    <source>
        <dbReference type="ARBA" id="ARBA00023136"/>
    </source>
</evidence>
<evidence type="ECO:0000256" key="5">
    <source>
        <dbReference type="ARBA" id="ARBA00023251"/>
    </source>
</evidence>
<evidence type="ECO:0000256" key="3">
    <source>
        <dbReference type="ARBA" id="ARBA00022989"/>
    </source>
</evidence>
<feature type="transmembrane region" description="Helical" evidence="6">
    <location>
        <begin position="29"/>
        <end position="46"/>
    </location>
</feature>
<dbReference type="InterPro" id="IPR047817">
    <property type="entry name" value="ABC2_TM_bact-type"/>
</dbReference>
<dbReference type="InterPro" id="IPR013525">
    <property type="entry name" value="ABC2_TM"/>
</dbReference>
<dbReference type="GO" id="GO:0043190">
    <property type="term" value="C:ATP-binding cassette (ABC) transporter complex"/>
    <property type="evidence" value="ECO:0007669"/>
    <property type="project" value="InterPro"/>
</dbReference>
<dbReference type="GO" id="GO:0140359">
    <property type="term" value="F:ABC-type transporter activity"/>
    <property type="evidence" value="ECO:0007669"/>
    <property type="project" value="InterPro"/>
</dbReference>
<dbReference type="PIRSF" id="PIRSF006648">
    <property type="entry name" value="DrrB"/>
    <property type="match status" value="1"/>
</dbReference>
<evidence type="ECO:0000256" key="1">
    <source>
        <dbReference type="ARBA" id="ARBA00004141"/>
    </source>
</evidence>
<accession>A0A852TLY3</accession>
<evidence type="ECO:0000313" key="8">
    <source>
        <dbReference type="EMBL" id="NYE44969.1"/>
    </source>
</evidence>
<dbReference type="AlphaFoldDB" id="A0A852TLY3"/>
<keyword evidence="5" id="KW-0046">Antibiotic resistance</keyword>
<feature type="domain" description="ABC transmembrane type-2" evidence="7">
    <location>
        <begin position="27"/>
        <end position="263"/>
    </location>
</feature>
<dbReference type="Pfam" id="PF12698">
    <property type="entry name" value="ABC2_membrane_3"/>
    <property type="match status" value="1"/>
</dbReference>
<keyword evidence="9" id="KW-1185">Reference proteome</keyword>
<evidence type="ECO:0000256" key="2">
    <source>
        <dbReference type="ARBA" id="ARBA00022692"/>
    </source>
</evidence>
<feature type="transmembrane region" description="Helical" evidence="6">
    <location>
        <begin position="174"/>
        <end position="197"/>
    </location>
</feature>
<evidence type="ECO:0000259" key="7">
    <source>
        <dbReference type="PROSITE" id="PS51012"/>
    </source>
</evidence>
<feature type="transmembrane region" description="Helical" evidence="6">
    <location>
        <begin position="58"/>
        <end position="83"/>
    </location>
</feature>
<dbReference type="InterPro" id="IPR000412">
    <property type="entry name" value="ABC_2_transport"/>
</dbReference>
<feature type="transmembrane region" description="Helical" evidence="6">
    <location>
        <begin position="144"/>
        <end position="168"/>
    </location>
</feature>
<name>A0A852TLY3_9ACTN</name>